<name>A0A4Y1RHB5_PRUDU</name>
<dbReference type="EMBL" id="AP019301">
    <property type="protein sequence ID" value="BBH03691.1"/>
    <property type="molecule type" value="Genomic_DNA"/>
</dbReference>
<organism evidence="1">
    <name type="scientific">Prunus dulcis</name>
    <name type="common">Almond</name>
    <name type="synonym">Amygdalus dulcis</name>
    <dbReference type="NCBI Taxonomy" id="3755"/>
    <lineage>
        <taxon>Eukaryota</taxon>
        <taxon>Viridiplantae</taxon>
        <taxon>Streptophyta</taxon>
        <taxon>Embryophyta</taxon>
        <taxon>Tracheophyta</taxon>
        <taxon>Spermatophyta</taxon>
        <taxon>Magnoliopsida</taxon>
        <taxon>eudicotyledons</taxon>
        <taxon>Gunneridae</taxon>
        <taxon>Pentapetalae</taxon>
        <taxon>rosids</taxon>
        <taxon>fabids</taxon>
        <taxon>Rosales</taxon>
        <taxon>Rosaceae</taxon>
        <taxon>Amygdaloideae</taxon>
        <taxon>Amygdaleae</taxon>
        <taxon>Prunus</taxon>
    </lineage>
</organism>
<sequence length="100" mass="11310">MSTEERCLLVLKGLDSKLSKSLPPDLQKLRCKHRAKKMWIEGPYIALHLWLEKDVWVRTGCLTGFGSEYDDIITKIRFLKALGAPRGAWIYSAGGEAFGE</sequence>
<proteinExistence type="predicted"/>
<gene>
    <name evidence="1" type="ORF">Prudu_014632</name>
</gene>
<dbReference type="GO" id="GO:0005737">
    <property type="term" value="C:cytoplasm"/>
    <property type="evidence" value="ECO:0007669"/>
    <property type="project" value="TreeGrafter"/>
</dbReference>
<protein>
    <submittedName>
        <fullName evidence="1">Uncharacterized protein</fullName>
    </submittedName>
</protein>
<evidence type="ECO:0000313" key="1">
    <source>
        <dbReference type="EMBL" id="BBH03691.1"/>
    </source>
</evidence>
<dbReference type="AlphaFoldDB" id="A0A4Y1RHB5"/>
<reference evidence="1" key="1">
    <citation type="journal article" date="2019" name="Science">
        <title>Mutation of a bHLH transcription factor allowed almond domestication.</title>
        <authorList>
            <person name="Sanchez-Perez R."/>
            <person name="Pavan S."/>
            <person name="Mazzeo R."/>
            <person name="Moldovan C."/>
            <person name="Aiese Cigliano R."/>
            <person name="Del Cueto J."/>
            <person name="Ricciardi F."/>
            <person name="Lotti C."/>
            <person name="Ricciardi L."/>
            <person name="Dicenta F."/>
            <person name="Lopez-Marques R.L."/>
            <person name="Lindberg Moller B."/>
        </authorList>
    </citation>
    <scope>NUCLEOTIDE SEQUENCE</scope>
</reference>
<dbReference type="PANTHER" id="PTHR31741">
    <property type="entry name" value="OS02G0726500 PROTEIN-RELATED"/>
    <property type="match status" value="1"/>
</dbReference>
<dbReference type="PANTHER" id="PTHR31741:SF63">
    <property type="entry name" value="O-FUCOSYLTRANSFERASE 37"/>
    <property type="match status" value="1"/>
</dbReference>
<accession>A0A4Y1RHB5</accession>